<dbReference type="Proteomes" id="UP000789702">
    <property type="component" value="Unassembled WGS sequence"/>
</dbReference>
<comment type="caution">
    <text evidence="1">The sequence shown here is derived from an EMBL/GenBank/DDBJ whole genome shotgun (WGS) entry which is preliminary data.</text>
</comment>
<name>A0ACA9M9G4_9GLOM</name>
<evidence type="ECO:0000313" key="1">
    <source>
        <dbReference type="EMBL" id="CAG8575212.1"/>
    </source>
</evidence>
<evidence type="ECO:0000313" key="2">
    <source>
        <dbReference type="Proteomes" id="UP000789702"/>
    </source>
</evidence>
<protein>
    <submittedName>
        <fullName evidence="1">5821_t:CDS:1</fullName>
    </submittedName>
</protein>
<proteinExistence type="predicted"/>
<reference evidence="1" key="1">
    <citation type="submission" date="2021-06" db="EMBL/GenBank/DDBJ databases">
        <authorList>
            <person name="Kallberg Y."/>
            <person name="Tangrot J."/>
            <person name="Rosling A."/>
        </authorList>
    </citation>
    <scope>NUCLEOTIDE SEQUENCE</scope>
    <source>
        <strain evidence="1">IL203A</strain>
    </source>
</reference>
<organism evidence="1 2">
    <name type="scientific">Dentiscutata heterogama</name>
    <dbReference type="NCBI Taxonomy" id="1316150"/>
    <lineage>
        <taxon>Eukaryota</taxon>
        <taxon>Fungi</taxon>
        <taxon>Fungi incertae sedis</taxon>
        <taxon>Mucoromycota</taxon>
        <taxon>Glomeromycotina</taxon>
        <taxon>Glomeromycetes</taxon>
        <taxon>Diversisporales</taxon>
        <taxon>Gigasporaceae</taxon>
        <taxon>Dentiscutata</taxon>
    </lineage>
</organism>
<keyword evidence="2" id="KW-1185">Reference proteome</keyword>
<dbReference type="EMBL" id="CAJVPU010007656">
    <property type="protein sequence ID" value="CAG8575212.1"/>
    <property type="molecule type" value="Genomic_DNA"/>
</dbReference>
<accession>A0ACA9M9G4</accession>
<gene>
    <name evidence="1" type="ORF">DHETER_LOCUS6235</name>
</gene>
<feature type="non-terminal residue" evidence="1">
    <location>
        <position position="188"/>
    </location>
</feature>
<sequence>MYNGKTSEIPISTDGGPPKEPAAETSISEDLFDEFVYDNEALEEAEGYFTEGTLDDELFENPRTILGSKVRGKQKDRARGMLLAEKGIFANGTNDLGQTDVVTHEIDTGNFLGHVIGRDGVRPDDGKDLRPIIGSLLQTSPRSPAPSTTNEGTGASLPEFRQDVHRPRRCIWNRPGYRVGPEGRFGKR</sequence>